<feature type="transmembrane region" description="Helical" evidence="1">
    <location>
        <begin position="311"/>
        <end position="328"/>
    </location>
</feature>
<feature type="transmembrane region" description="Helical" evidence="1">
    <location>
        <begin position="368"/>
        <end position="388"/>
    </location>
</feature>
<dbReference type="InterPro" id="IPR020846">
    <property type="entry name" value="MFS_dom"/>
</dbReference>
<keyword evidence="4" id="KW-1185">Reference proteome</keyword>
<proteinExistence type="predicted"/>
<dbReference type="Pfam" id="PF07690">
    <property type="entry name" value="MFS_1"/>
    <property type="match status" value="1"/>
</dbReference>
<feature type="transmembrane region" description="Helical" evidence="1">
    <location>
        <begin position="245"/>
        <end position="266"/>
    </location>
</feature>
<dbReference type="InterPro" id="IPR011701">
    <property type="entry name" value="MFS"/>
</dbReference>
<protein>
    <submittedName>
        <fullName evidence="3">OFA family MFS transporter</fullName>
    </submittedName>
</protein>
<dbReference type="SUPFAM" id="SSF103473">
    <property type="entry name" value="MFS general substrate transporter"/>
    <property type="match status" value="1"/>
</dbReference>
<feature type="transmembrane region" description="Helical" evidence="1">
    <location>
        <begin position="400"/>
        <end position="419"/>
    </location>
</feature>
<dbReference type="RefSeq" id="WP_268187392.1">
    <property type="nucleotide sequence ID" value="NZ_CP113361.1"/>
</dbReference>
<reference evidence="3" key="1">
    <citation type="submission" date="2022-11" db="EMBL/GenBank/DDBJ databases">
        <title>Complete genome sequence of Methanogenium organophilum DSM 3596.</title>
        <authorList>
            <person name="Chen S.-C."/>
            <person name="Lai S.-J."/>
            <person name="You Y.-T."/>
        </authorList>
    </citation>
    <scope>NUCLEOTIDE SEQUENCE</scope>
    <source>
        <strain evidence="3">DSM 3596</strain>
    </source>
</reference>
<feature type="transmembrane region" description="Helical" evidence="1">
    <location>
        <begin position="157"/>
        <end position="180"/>
    </location>
</feature>
<sequence>MNGKPVSEAYSPTVQIAGMDAARGRWALIGVGFLINLCLGSIYSWSVFVGPLAAHYSALLGREVTASEVLFPFSVFLACFALAMPLAGKFIDTRGPRAAVALGGILTSLGWLSASVAPSVWMLYLLYGVVGGAGVGIAYGVPVAVASRWFPDRRGLAVGVTVSGFGMSALVTATVAGYLLETAGVMMTFRIFGIVFAAILLLCAVPLRFPPDRWHPPGWQPPDAVTQRHAAVGGLGPMLGSRRFYGLWICYFIGCCAGLMAISIAKPVGTEVVGITGGLATLLVAFFAVFNGGGRPIFGSLTDHLHPGKTAALSFLLIGGASLAMWLAPWAPVYVISFAVLWGCLGGWLAIAPTATASYFGTADYPRMYGLVFLAYGAGALAGPQLAGFIRTATGSWTGVFPYVAVMAAVGCLIAMTVLRRE</sequence>
<feature type="transmembrane region" description="Helical" evidence="1">
    <location>
        <begin position="26"/>
        <end position="49"/>
    </location>
</feature>
<evidence type="ECO:0000259" key="2">
    <source>
        <dbReference type="PROSITE" id="PS50850"/>
    </source>
</evidence>
<feature type="domain" description="Major facilitator superfamily (MFS) profile" evidence="2">
    <location>
        <begin position="24"/>
        <end position="422"/>
    </location>
</feature>
<dbReference type="CDD" id="cd17353">
    <property type="entry name" value="MFS_OFA_like"/>
    <property type="match status" value="1"/>
</dbReference>
<dbReference type="Gene3D" id="1.20.1250.20">
    <property type="entry name" value="MFS general substrate transporter like domains"/>
    <property type="match status" value="2"/>
</dbReference>
<dbReference type="PANTHER" id="PTHR11360:SF304">
    <property type="entry name" value="MFS DOMAIN-CONTAINING PROTEIN"/>
    <property type="match status" value="1"/>
</dbReference>
<evidence type="ECO:0000256" key="1">
    <source>
        <dbReference type="SAM" id="Phobius"/>
    </source>
</evidence>
<keyword evidence="1" id="KW-0812">Transmembrane</keyword>
<feature type="transmembrane region" description="Helical" evidence="1">
    <location>
        <begin position="124"/>
        <end position="145"/>
    </location>
</feature>
<dbReference type="InterPro" id="IPR050327">
    <property type="entry name" value="Proton-linked_MCT"/>
</dbReference>
<dbReference type="GeneID" id="76834313"/>
<keyword evidence="1" id="KW-0472">Membrane</keyword>
<feature type="transmembrane region" description="Helical" evidence="1">
    <location>
        <begin position="272"/>
        <end position="290"/>
    </location>
</feature>
<name>A0A9X9S4Y5_METOG</name>
<evidence type="ECO:0000313" key="4">
    <source>
        <dbReference type="Proteomes" id="UP001163096"/>
    </source>
</evidence>
<evidence type="ECO:0000313" key="3">
    <source>
        <dbReference type="EMBL" id="WAI02114.1"/>
    </source>
</evidence>
<dbReference type="EMBL" id="CP113361">
    <property type="protein sequence ID" value="WAI02114.1"/>
    <property type="molecule type" value="Genomic_DNA"/>
</dbReference>
<dbReference type="PANTHER" id="PTHR11360">
    <property type="entry name" value="MONOCARBOXYLATE TRANSPORTER"/>
    <property type="match status" value="1"/>
</dbReference>
<feature type="transmembrane region" description="Helical" evidence="1">
    <location>
        <begin position="69"/>
        <end position="87"/>
    </location>
</feature>
<dbReference type="InterPro" id="IPR036259">
    <property type="entry name" value="MFS_trans_sf"/>
</dbReference>
<dbReference type="Proteomes" id="UP001163096">
    <property type="component" value="Chromosome"/>
</dbReference>
<gene>
    <name evidence="3" type="ORF">OU421_04385</name>
</gene>
<dbReference type="KEGG" id="mou:OU421_04385"/>
<accession>A0A9X9S4Y5</accession>
<dbReference type="PROSITE" id="PS50850">
    <property type="entry name" value="MFS"/>
    <property type="match status" value="1"/>
</dbReference>
<dbReference type="GO" id="GO:0022857">
    <property type="term" value="F:transmembrane transporter activity"/>
    <property type="evidence" value="ECO:0007669"/>
    <property type="project" value="InterPro"/>
</dbReference>
<feature type="transmembrane region" description="Helical" evidence="1">
    <location>
        <begin position="99"/>
        <end position="118"/>
    </location>
</feature>
<feature type="transmembrane region" description="Helical" evidence="1">
    <location>
        <begin position="334"/>
        <end position="356"/>
    </location>
</feature>
<feature type="transmembrane region" description="Helical" evidence="1">
    <location>
        <begin position="186"/>
        <end position="207"/>
    </location>
</feature>
<dbReference type="AlphaFoldDB" id="A0A9X9S4Y5"/>
<organism evidence="3 4">
    <name type="scientific">Methanogenium organophilum</name>
    <dbReference type="NCBI Taxonomy" id="2199"/>
    <lineage>
        <taxon>Archaea</taxon>
        <taxon>Methanobacteriati</taxon>
        <taxon>Methanobacteriota</taxon>
        <taxon>Stenosarchaea group</taxon>
        <taxon>Methanomicrobia</taxon>
        <taxon>Methanomicrobiales</taxon>
        <taxon>Methanomicrobiaceae</taxon>
        <taxon>Methanogenium</taxon>
    </lineage>
</organism>
<keyword evidence="1" id="KW-1133">Transmembrane helix</keyword>